<keyword evidence="2" id="KW-1185">Reference proteome</keyword>
<comment type="caution">
    <text evidence="1">The sequence shown here is derived from an EMBL/GenBank/DDBJ whole genome shotgun (WGS) entry which is preliminary data.</text>
</comment>
<evidence type="ECO:0000313" key="1">
    <source>
        <dbReference type="EMBL" id="GJG57369.1"/>
    </source>
</evidence>
<proteinExistence type="predicted"/>
<organism evidence="1 2">
    <name type="scientific">Prevotella lacticifex</name>
    <dbReference type="NCBI Taxonomy" id="2854755"/>
    <lineage>
        <taxon>Bacteria</taxon>
        <taxon>Pseudomonadati</taxon>
        <taxon>Bacteroidota</taxon>
        <taxon>Bacteroidia</taxon>
        <taxon>Bacteroidales</taxon>
        <taxon>Prevotellaceae</taxon>
        <taxon>Prevotella</taxon>
    </lineage>
</organism>
<reference evidence="1" key="1">
    <citation type="journal article" date="2022" name="Int. J. Syst. Evol. Microbiol.">
        <title>Prevotella lacticifex sp. nov., isolated from the rumen of cows.</title>
        <authorList>
            <person name="Shinkai T."/>
            <person name="Ikeyama N."/>
            <person name="Kumagai M."/>
            <person name="Ohmori H."/>
            <person name="Sakamoto M."/>
            <person name="Ohkuma M."/>
            <person name="Mitsumori M."/>
        </authorList>
    </citation>
    <scope>NUCLEOTIDE SEQUENCE</scope>
    <source>
        <strain evidence="1">R5076</strain>
    </source>
</reference>
<dbReference type="AlphaFoldDB" id="A0A9R1C7D8"/>
<evidence type="ECO:0000313" key="2">
    <source>
        <dbReference type="Proteomes" id="UP000825483"/>
    </source>
</evidence>
<protein>
    <submittedName>
        <fullName evidence="1">Uncharacterized protein</fullName>
    </submittedName>
</protein>
<dbReference type="EMBL" id="BPUB01000001">
    <property type="protein sequence ID" value="GJG57369.1"/>
    <property type="molecule type" value="Genomic_DNA"/>
</dbReference>
<gene>
    <name evidence="1" type="ORF">PRLR5076_02200</name>
</gene>
<name>A0A9R1C7D8_9BACT</name>
<dbReference type="Proteomes" id="UP000825483">
    <property type="component" value="Unassembled WGS sequence"/>
</dbReference>
<accession>A0A9R1C7D8</accession>
<sequence length="270" mass="30313">MMIFAQVAKTVMKPTIAQSNEKSEFAAAVERADRDCPIPAALGKGEVTGIKLENGYVTYYLKYDHDFHNLMSSLGSDTKAKEALLMCFLCINAQGGNQGDLLMDLLIRQNCGLKVVITESATGRYECKASVEDIKRLRERYQLNPHEALYNLLSLSIESQRVNLPMKVDEGMTMTDYKLEGDHIVITMQIDESLYSIATMRSNRALIKTSMIEEGLKDPESKTLFDMCKVSHTGLVYCIVGNYSHDEFVITIPSNEIREFTQTPSNVNIQ</sequence>